<organism evidence="1 2">
    <name type="scientific">Ramazzottius varieornatus</name>
    <name type="common">Water bear</name>
    <name type="synonym">Tardigrade</name>
    <dbReference type="NCBI Taxonomy" id="947166"/>
    <lineage>
        <taxon>Eukaryota</taxon>
        <taxon>Metazoa</taxon>
        <taxon>Ecdysozoa</taxon>
        <taxon>Tardigrada</taxon>
        <taxon>Eutardigrada</taxon>
        <taxon>Parachela</taxon>
        <taxon>Hypsibioidea</taxon>
        <taxon>Ramazzottiidae</taxon>
        <taxon>Ramazzottius</taxon>
    </lineage>
</organism>
<comment type="caution">
    <text evidence="1">The sequence shown here is derived from an EMBL/GenBank/DDBJ whole genome shotgun (WGS) entry which is preliminary data.</text>
</comment>
<name>A0A1D1W5K7_RAMVA</name>
<evidence type="ECO:0000313" key="1">
    <source>
        <dbReference type="EMBL" id="GAV08566.1"/>
    </source>
</evidence>
<dbReference type="EMBL" id="BDGG01000018">
    <property type="protein sequence ID" value="GAV08566.1"/>
    <property type="molecule type" value="Genomic_DNA"/>
</dbReference>
<gene>
    <name evidence="1" type="primary">RvY_18234-1</name>
    <name evidence="1" type="synonym">RvY_18234.1</name>
    <name evidence="1" type="ORF">RvY_18234</name>
</gene>
<sequence>MEDIEKLYPQLMLPHHIITDPAYTRCTDLMPVSDNMLAEFYYSNESKGRKANLTVFISNGAGLTTIFV</sequence>
<accession>A0A1D1W5K7</accession>
<evidence type="ECO:0000313" key="2">
    <source>
        <dbReference type="Proteomes" id="UP000186922"/>
    </source>
</evidence>
<dbReference type="AlphaFoldDB" id="A0A1D1W5K7"/>
<keyword evidence="2" id="KW-1185">Reference proteome</keyword>
<dbReference type="Proteomes" id="UP000186922">
    <property type="component" value="Unassembled WGS sequence"/>
</dbReference>
<protein>
    <submittedName>
        <fullName evidence="1">Uncharacterized protein</fullName>
    </submittedName>
</protein>
<proteinExistence type="predicted"/>
<reference evidence="1 2" key="1">
    <citation type="journal article" date="2016" name="Nat. Commun.">
        <title>Extremotolerant tardigrade genome and improved radiotolerance of human cultured cells by tardigrade-unique protein.</title>
        <authorList>
            <person name="Hashimoto T."/>
            <person name="Horikawa D.D."/>
            <person name="Saito Y."/>
            <person name="Kuwahara H."/>
            <person name="Kozuka-Hata H."/>
            <person name="Shin-I T."/>
            <person name="Minakuchi Y."/>
            <person name="Ohishi K."/>
            <person name="Motoyama A."/>
            <person name="Aizu T."/>
            <person name="Enomoto A."/>
            <person name="Kondo K."/>
            <person name="Tanaka S."/>
            <person name="Hara Y."/>
            <person name="Koshikawa S."/>
            <person name="Sagara H."/>
            <person name="Miura T."/>
            <person name="Yokobori S."/>
            <person name="Miyagawa K."/>
            <person name="Suzuki Y."/>
            <person name="Kubo T."/>
            <person name="Oyama M."/>
            <person name="Kohara Y."/>
            <person name="Fujiyama A."/>
            <person name="Arakawa K."/>
            <person name="Katayama T."/>
            <person name="Toyoda A."/>
            <person name="Kunieda T."/>
        </authorList>
    </citation>
    <scope>NUCLEOTIDE SEQUENCE [LARGE SCALE GENOMIC DNA]</scope>
    <source>
        <strain evidence="1 2">YOKOZUNA-1</strain>
    </source>
</reference>